<dbReference type="InterPro" id="IPR015720">
    <property type="entry name" value="Emp24-like"/>
</dbReference>
<keyword evidence="5 7" id="KW-1133">Transmembrane helix</keyword>
<dbReference type="GO" id="GO:0016020">
    <property type="term" value="C:membrane"/>
    <property type="evidence" value="ECO:0007669"/>
    <property type="project" value="UniProtKB-SubCell"/>
</dbReference>
<evidence type="ECO:0000256" key="6">
    <source>
        <dbReference type="ARBA" id="ARBA00023136"/>
    </source>
</evidence>
<evidence type="ECO:0000313" key="10">
    <source>
        <dbReference type="EMBL" id="ETM39259.1"/>
    </source>
</evidence>
<evidence type="ECO:0000256" key="7">
    <source>
        <dbReference type="SAM" id="Phobius"/>
    </source>
</evidence>
<evidence type="ECO:0000259" key="9">
    <source>
        <dbReference type="SMART" id="SM01190"/>
    </source>
</evidence>
<feature type="transmembrane region" description="Helical" evidence="7">
    <location>
        <begin position="175"/>
        <end position="197"/>
    </location>
</feature>
<dbReference type="Pfam" id="PF01105">
    <property type="entry name" value="EMP24_GP25L"/>
    <property type="match status" value="1"/>
</dbReference>
<dbReference type="Proteomes" id="UP000054532">
    <property type="component" value="Unassembled WGS sequence"/>
</dbReference>
<feature type="chain" id="PRO_5004820294" description="GOLD domain-containing protein" evidence="8">
    <location>
        <begin position="23"/>
        <end position="207"/>
    </location>
</feature>
<name>W2MUX0_PHYNI</name>
<keyword evidence="6 7" id="KW-0472">Membrane</keyword>
<protein>
    <recommendedName>
        <fullName evidence="9">GOLD domain-containing protein</fullName>
    </recommendedName>
</protein>
<evidence type="ECO:0000256" key="1">
    <source>
        <dbReference type="ARBA" id="ARBA00004479"/>
    </source>
</evidence>
<evidence type="ECO:0000256" key="8">
    <source>
        <dbReference type="SAM" id="SignalP"/>
    </source>
</evidence>
<evidence type="ECO:0000256" key="5">
    <source>
        <dbReference type="ARBA" id="ARBA00022989"/>
    </source>
</evidence>
<dbReference type="InterPro" id="IPR009038">
    <property type="entry name" value="GOLD_dom"/>
</dbReference>
<dbReference type="AlphaFoldDB" id="W2MUX0"/>
<feature type="domain" description="GOLD" evidence="9">
    <location>
        <begin position="22"/>
        <end position="202"/>
    </location>
</feature>
<sequence>MASRMLLLSLALAVYVAPLVFAMHVTISSGASECFSVEAESFKHGISLNYEVLRGVADELETELTDGKDQVVYARKGTSGRYMSPIGEGGMHSVCFKNERSPVGDVVIGFSFHADDPSHEVLSNADATKIKQVQELEDIVYELSVNLDTVKDTQAFMKAITNHHNQLITSTHNRVMWWTLVEMIVLTAVSMAQISFLRRTLEVRRIL</sequence>
<evidence type="ECO:0000256" key="4">
    <source>
        <dbReference type="ARBA" id="ARBA00022729"/>
    </source>
</evidence>
<gene>
    <name evidence="10" type="ORF">L914_14578</name>
</gene>
<evidence type="ECO:0000256" key="3">
    <source>
        <dbReference type="ARBA" id="ARBA00022692"/>
    </source>
</evidence>
<dbReference type="EMBL" id="KI694678">
    <property type="protein sequence ID" value="ETM39259.1"/>
    <property type="molecule type" value="Genomic_DNA"/>
</dbReference>
<keyword evidence="3 7" id="KW-0812">Transmembrane</keyword>
<proteinExistence type="inferred from homology"/>
<dbReference type="SMART" id="SM01190">
    <property type="entry name" value="EMP24_GP25L"/>
    <property type="match status" value="1"/>
</dbReference>
<comment type="subcellular location">
    <subcellularLocation>
        <location evidence="1">Membrane</location>
        <topology evidence="1">Single-pass type I membrane protein</topology>
    </subcellularLocation>
</comment>
<organism evidence="10">
    <name type="scientific">Phytophthora nicotianae</name>
    <name type="common">Potato buckeye rot agent</name>
    <name type="synonym">Phytophthora parasitica</name>
    <dbReference type="NCBI Taxonomy" id="4792"/>
    <lineage>
        <taxon>Eukaryota</taxon>
        <taxon>Sar</taxon>
        <taxon>Stramenopiles</taxon>
        <taxon>Oomycota</taxon>
        <taxon>Peronosporomycetes</taxon>
        <taxon>Peronosporales</taxon>
        <taxon>Peronosporaceae</taxon>
        <taxon>Phytophthora</taxon>
    </lineage>
</organism>
<accession>W2MUX0</accession>
<keyword evidence="4 8" id="KW-0732">Signal</keyword>
<reference evidence="10" key="1">
    <citation type="submission" date="2013-11" db="EMBL/GenBank/DDBJ databases">
        <title>The Genome Sequence of Phytophthora parasitica IAC_01/95.</title>
        <authorList>
            <consortium name="The Broad Institute Genomics Platform"/>
            <person name="Russ C."/>
            <person name="Tyler B."/>
            <person name="Panabieres F."/>
            <person name="Shan W."/>
            <person name="Tripathy S."/>
            <person name="Grunwald N."/>
            <person name="Machado M."/>
            <person name="Johnson C.S."/>
            <person name="Arredondo F."/>
            <person name="Hong C."/>
            <person name="Coffey M."/>
            <person name="Young S.K."/>
            <person name="Zeng Q."/>
            <person name="Gargeya S."/>
            <person name="Fitzgerald M."/>
            <person name="Abouelleil A."/>
            <person name="Alvarado L."/>
            <person name="Chapman S.B."/>
            <person name="Gainer-Dewar J."/>
            <person name="Goldberg J."/>
            <person name="Griggs A."/>
            <person name="Gujja S."/>
            <person name="Hansen M."/>
            <person name="Howarth C."/>
            <person name="Imamovic A."/>
            <person name="Ireland A."/>
            <person name="Larimer J."/>
            <person name="McCowan C."/>
            <person name="Murphy C."/>
            <person name="Pearson M."/>
            <person name="Poon T.W."/>
            <person name="Priest M."/>
            <person name="Roberts A."/>
            <person name="Saif S."/>
            <person name="Shea T."/>
            <person name="Sykes S."/>
            <person name="Wortman J."/>
            <person name="Nusbaum C."/>
            <person name="Birren B."/>
        </authorList>
    </citation>
    <scope>NUCLEOTIDE SEQUENCE [LARGE SCALE GENOMIC DNA]</scope>
    <source>
        <strain evidence="10">IAC_01/95</strain>
    </source>
</reference>
<comment type="similarity">
    <text evidence="2">Belongs to the EMP24/GP25L family.</text>
</comment>
<dbReference type="VEuPathDB" id="FungiDB:PPTG_15905"/>
<evidence type="ECO:0000256" key="2">
    <source>
        <dbReference type="ARBA" id="ARBA00007104"/>
    </source>
</evidence>
<feature type="signal peptide" evidence="8">
    <location>
        <begin position="1"/>
        <end position="22"/>
    </location>
</feature>
<dbReference type="PANTHER" id="PTHR22811">
    <property type="entry name" value="TRANSMEMBRANE EMP24 DOMAIN-CONTAINING PROTEIN"/>
    <property type="match status" value="1"/>
</dbReference>